<sequence length="109" mass="11741">MIYSVNSSSNEVTVGQPFSVEVIADSALHISISCFVDSPPPPRFKGCRECSVHIVQSGQPFTITPKRDTWLNHQGGYSIEVRDADGNTENLVIRVSVDTDATGGATISM</sequence>
<dbReference type="Proteomes" id="UP000290637">
    <property type="component" value="Chromosome"/>
</dbReference>
<evidence type="ECO:0000313" key="1">
    <source>
        <dbReference type="EMBL" id="QBE65817.1"/>
    </source>
</evidence>
<protein>
    <submittedName>
        <fullName evidence="1">Uncharacterized protein</fullName>
    </submittedName>
</protein>
<keyword evidence="2" id="KW-1185">Reference proteome</keyword>
<organism evidence="1 2">
    <name type="scientific">Pseudoduganella lutea</name>
    <dbReference type="NCBI Taxonomy" id="321985"/>
    <lineage>
        <taxon>Bacteria</taxon>
        <taxon>Pseudomonadati</taxon>
        <taxon>Pseudomonadota</taxon>
        <taxon>Betaproteobacteria</taxon>
        <taxon>Burkholderiales</taxon>
        <taxon>Oxalobacteraceae</taxon>
        <taxon>Telluria group</taxon>
        <taxon>Pseudoduganella</taxon>
    </lineage>
</organism>
<dbReference type="EMBL" id="CP035913">
    <property type="protein sequence ID" value="QBE65817.1"/>
    <property type="molecule type" value="Genomic_DNA"/>
</dbReference>
<dbReference type="KEGG" id="plue:EWM63_24910"/>
<proteinExistence type="predicted"/>
<accession>A0A4P6L303</accession>
<name>A0A4P6L303_9BURK</name>
<gene>
    <name evidence="1" type="ORF">EWM63_24910</name>
</gene>
<dbReference type="RefSeq" id="WP_130188926.1">
    <property type="nucleotide sequence ID" value="NZ_CP035913.1"/>
</dbReference>
<evidence type="ECO:0000313" key="2">
    <source>
        <dbReference type="Proteomes" id="UP000290637"/>
    </source>
</evidence>
<dbReference type="OrthoDB" id="9960473at2"/>
<reference evidence="1 2" key="1">
    <citation type="submission" date="2019-02" db="EMBL/GenBank/DDBJ databases">
        <title>Draft Genome Sequences of Six Type Strains of the Genus Massilia.</title>
        <authorList>
            <person name="Miess H."/>
            <person name="Frediansyhah A."/>
            <person name="Gross H."/>
        </authorList>
    </citation>
    <scope>NUCLEOTIDE SEQUENCE [LARGE SCALE GENOMIC DNA]</scope>
    <source>
        <strain evidence="1 2">DSM 17473</strain>
    </source>
</reference>
<dbReference type="AlphaFoldDB" id="A0A4P6L303"/>